<keyword evidence="7" id="KW-0170">Cobalt</keyword>
<evidence type="ECO:0000256" key="7">
    <source>
        <dbReference type="ARBA" id="ARBA00023285"/>
    </source>
</evidence>
<feature type="domain" description="Chitin-binding type-1" evidence="11">
    <location>
        <begin position="191"/>
        <end position="238"/>
    </location>
</feature>
<dbReference type="GO" id="GO:0016787">
    <property type="term" value="F:hydrolase activity"/>
    <property type="evidence" value="ECO:0007669"/>
    <property type="project" value="UniProtKB-KW"/>
</dbReference>
<dbReference type="Gene3D" id="3.10.350.10">
    <property type="entry name" value="LysM domain"/>
    <property type="match status" value="1"/>
</dbReference>
<dbReference type="InterPro" id="IPR036779">
    <property type="entry name" value="LysM_dom_sf"/>
</dbReference>
<keyword evidence="9" id="KW-1015">Disulfide bond</keyword>
<evidence type="ECO:0000256" key="10">
    <source>
        <dbReference type="SAM" id="SignalP"/>
    </source>
</evidence>
<gene>
    <name evidence="12" type="ORF">NW766_006374</name>
</gene>
<sequence>MHLSAYLAGFLLVAQYATCSPVTETLHLLGFLHRAFSSHSPTNTASNDEVSENKPVSSKEVDCRQDFKTDVWTGCDDVLAQFQLTLEEFILANPSIGDECDGFVPGKTYCVAFKVPRNVTEDGTCGQKINFSKTCVGSDFGDCCGLEGKCGSGEEFCGDNCQDGNCSGATETTSSTTAKPSATQALTVSTNGDCAYNSGFTCKGSKFGDCCSAAGYCGDDEYHCDKYLDCQPDFGKCT</sequence>
<feature type="disulfide bond" evidence="9">
    <location>
        <begin position="210"/>
        <end position="224"/>
    </location>
</feature>
<dbReference type="Proteomes" id="UP001152130">
    <property type="component" value="Unassembled WGS sequence"/>
</dbReference>
<evidence type="ECO:0000256" key="1">
    <source>
        <dbReference type="ARBA" id="ARBA00001941"/>
    </source>
</evidence>
<evidence type="ECO:0000256" key="5">
    <source>
        <dbReference type="ARBA" id="ARBA00022801"/>
    </source>
</evidence>
<dbReference type="SUPFAM" id="SSF57016">
    <property type="entry name" value="Plant lectins/antimicrobial peptides"/>
    <property type="match status" value="2"/>
</dbReference>
<dbReference type="AlphaFoldDB" id="A0A9W8PPT2"/>
<proteinExistence type="inferred from homology"/>
<comment type="caution">
    <text evidence="9">Lacks conserved residue(s) required for the propagation of feature annotation.</text>
</comment>
<feature type="signal peptide" evidence="10">
    <location>
        <begin position="1"/>
        <end position="19"/>
    </location>
</feature>
<name>A0A9W8PPT2_9HYPO</name>
<evidence type="ECO:0000256" key="6">
    <source>
        <dbReference type="ARBA" id="ARBA00023277"/>
    </source>
</evidence>
<evidence type="ECO:0000256" key="9">
    <source>
        <dbReference type="PROSITE-ProRule" id="PRU00261"/>
    </source>
</evidence>
<comment type="caution">
    <text evidence="12">The sequence shown here is derived from an EMBL/GenBank/DDBJ whole genome shotgun (WGS) entry which is preliminary data.</text>
</comment>
<keyword evidence="13" id="KW-1185">Reference proteome</keyword>
<feature type="chain" id="PRO_5040848167" description="Chitin-binding type-1 domain-containing protein" evidence="10">
    <location>
        <begin position="20"/>
        <end position="238"/>
    </location>
</feature>
<keyword evidence="5" id="KW-0378">Hydrolase</keyword>
<evidence type="ECO:0000256" key="3">
    <source>
        <dbReference type="ARBA" id="ARBA00022723"/>
    </source>
</evidence>
<evidence type="ECO:0000256" key="4">
    <source>
        <dbReference type="ARBA" id="ARBA00022729"/>
    </source>
</evidence>
<keyword evidence="2 9" id="KW-0147">Chitin-binding</keyword>
<dbReference type="InterPro" id="IPR036861">
    <property type="entry name" value="Endochitinase-like_sf"/>
</dbReference>
<keyword evidence="3" id="KW-0479">Metal-binding</keyword>
<evidence type="ECO:0000259" key="11">
    <source>
        <dbReference type="PROSITE" id="PS50941"/>
    </source>
</evidence>
<evidence type="ECO:0000256" key="8">
    <source>
        <dbReference type="ARBA" id="ARBA00044955"/>
    </source>
</evidence>
<dbReference type="Gene3D" id="3.30.60.10">
    <property type="entry name" value="Endochitinase-like"/>
    <property type="match status" value="1"/>
</dbReference>
<dbReference type="PANTHER" id="PTHR46471:SF2">
    <property type="entry name" value="CHITIN DEACETYLASE-RELATED"/>
    <property type="match status" value="1"/>
</dbReference>
<comment type="cofactor">
    <cofactor evidence="1">
        <name>Co(2+)</name>
        <dbReference type="ChEBI" id="CHEBI:48828"/>
    </cofactor>
</comment>
<dbReference type="InterPro" id="IPR001002">
    <property type="entry name" value="Chitin-bd_1"/>
</dbReference>
<feature type="domain" description="Chitin-binding type-1" evidence="11">
    <location>
        <begin position="122"/>
        <end position="168"/>
    </location>
</feature>
<dbReference type="GO" id="GO:0008061">
    <property type="term" value="F:chitin binding"/>
    <property type="evidence" value="ECO:0007669"/>
    <property type="project" value="UniProtKB-UniRule"/>
</dbReference>
<dbReference type="GO" id="GO:0046872">
    <property type="term" value="F:metal ion binding"/>
    <property type="evidence" value="ECO:0007669"/>
    <property type="project" value="UniProtKB-KW"/>
</dbReference>
<accession>A0A9W8PPT2</accession>
<evidence type="ECO:0000313" key="13">
    <source>
        <dbReference type="Proteomes" id="UP001152130"/>
    </source>
</evidence>
<protein>
    <recommendedName>
        <fullName evidence="11">Chitin-binding type-1 domain-containing protein</fullName>
    </recommendedName>
</protein>
<comment type="similarity">
    <text evidence="8">Belongs to the secreted LysM effector family.</text>
</comment>
<dbReference type="OrthoDB" id="1193027at2759"/>
<evidence type="ECO:0000313" key="12">
    <source>
        <dbReference type="EMBL" id="KAJ4014122.1"/>
    </source>
</evidence>
<dbReference type="PROSITE" id="PS50941">
    <property type="entry name" value="CHIT_BIND_I_2"/>
    <property type="match status" value="2"/>
</dbReference>
<evidence type="ECO:0000256" key="2">
    <source>
        <dbReference type="ARBA" id="ARBA00022669"/>
    </source>
</evidence>
<dbReference type="PANTHER" id="PTHR46471">
    <property type="entry name" value="CHITIN DEACETYLASE"/>
    <property type="match status" value="1"/>
</dbReference>
<reference evidence="12" key="1">
    <citation type="submission" date="2022-10" db="EMBL/GenBank/DDBJ databases">
        <title>Fusarium specimens isolated from Avocado Roots.</title>
        <authorList>
            <person name="Stajich J."/>
            <person name="Roper C."/>
            <person name="Heimlech-Rivalta G."/>
        </authorList>
    </citation>
    <scope>NUCLEOTIDE SEQUENCE</scope>
    <source>
        <strain evidence="12">CF00143</strain>
    </source>
</reference>
<keyword evidence="6" id="KW-0119">Carbohydrate metabolism</keyword>
<keyword evidence="4 10" id="KW-0732">Signal</keyword>
<feature type="disulfide bond" evidence="9">
    <location>
        <begin position="143"/>
        <end position="157"/>
    </location>
</feature>
<dbReference type="EMBL" id="JAPDHF010000008">
    <property type="protein sequence ID" value="KAJ4014122.1"/>
    <property type="molecule type" value="Genomic_DNA"/>
</dbReference>
<organism evidence="12 13">
    <name type="scientific">Fusarium irregulare</name>
    <dbReference type="NCBI Taxonomy" id="2494466"/>
    <lineage>
        <taxon>Eukaryota</taxon>
        <taxon>Fungi</taxon>
        <taxon>Dikarya</taxon>
        <taxon>Ascomycota</taxon>
        <taxon>Pezizomycotina</taxon>
        <taxon>Sordariomycetes</taxon>
        <taxon>Hypocreomycetidae</taxon>
        <taxon>Hypocreales</taxon>
        <taxon>Nectriaceae</taxon>
        <taxon>Fusarium</taxon>
        <taxon>Fusarium incarnatum-equiseti species complex</taxon>
    </lineage>
</organism>